<dbReference type="Gene3D" id="2.40.50.140">
    <property type="entry name" value="Nucleic acid-binding proteins"/>
    <property type="match status" value="1"/>
</dbReference>
<dbReference type="RefSeq" id="WP_148605754.1">
    <property type="nucleotide sequence ID" value="NZ_BSUV01000001.1"/>
</dbReference>
<dbReference type="InterPro" id="IPR003029">
    <property type="entry name" value="S1_domain"/>
</dbReference>
<dbReference type="EMBL" id="SDGY01000002">
    <property type="protein sequence ID" value="TYC46437.1"/>
    <property type="molecule type" value="Genomic_DNA"/>
</dbReference>
<proteinExistence type="predicted"/>
<dbReference type="InterPro" id="IPR050437">
    <property type="entry name" value="Ribos_protein_bS1-like"/>
</dbReference>
<dbReference type="OrthoDB" id="9810507at2"/>
<evidence type="ECO:0000259" key="1">
    <source>
        <dbReference type="PROSITE" id="PS50126"/>
    </source>
</evidence>
<evidence type="ECO:0000313" key="2">
    <source>
        <dbReference type="EMBL" id="TYC46437.1"/>
    </source>
</evidence>
<dbReference type="GO" id="GO:0006412">
    <property type="term" value="P:translation"/>
    <property type="evidence" value="ECO:0007669"/>
    <property type="project" value="TreeGrafter"/>
</dbReference>
<keyword evidence="3" id="KW-1185">Reference proteome</keyword>
<gene>
    <name evidence="2" type="ORF">ESZ47_06185</name>
</gene>
<protein>
    <submittedName>
        <fullName evidence="2">S1 RNA-binding domain-containing protein</fullName>
    </submittedName>
</protein>
<name>A0A652NDT3_9LACO</name>
<dbReference type="SUPFAM" id="SSF50249">
    <property type="entry name" value="Nucleic acid-binding proteins"/>
    <property type="match status" value="1"/>
</dbReference>
<dbReference type="AlphaFoldDB" id="A0A652NDT3"/>
<sequence>MNYSVGQKIKGRITGIQPYGAFVALDNQTQGLIHISECKSGIVRDLKGELIVGKEVNVIVMDIEQYTGKISLSLRQDEIMALNRHVLPKNHNLKKRFWTNYHLDFGFESIERKQADWIKEALERIGK</sequence>
<dbReference type="NCBIfam" id="NF040579">
    <property type="entry name" value="S1_dom_CvfD"/>
    <property type="match status" value="1"/>
</dbReference>
<dbReference type="PROSITE" id="PS50126">
    <property type="entry name" value="S1"/>
    <property type="match status" value="1"/>
</dbReference>
<dbReference type="InterPro" id="IPR012340">
    <property type="entry name" value="NA-bd_OB-fold"/>
</dbReference>
<feature type="domain" description="S1 motif" evidence="1">
    <location>
        <begin position="6"/>
        <end position="75"/>
    </location>
</feature>
<organism evidence="2 3">
    <name type="scientific">Leuconostoc litchii</name>
    <dbReference type="NCBI Taxonomy" id="1981069"/>
    <lineage>
        <taxon>Bacteria</taxon>
        <taxon>Bacillati</taxon>
        <taxon>Bacillota</taxon>
        <taxon>Bacilli</taxon>
        <taxon>Lactobacillales</taxon>
        <taxon>Lactobacillaceae</taxon>
        <taxon>Leuconostoc</taxon>
    </lineage>
</organism>
<dbReference type="SMART" id="SM00316">
    <property type="entry name" value="S1"/>
    <property type="match status" value="1"/>
</dbReference>
<accession>A0A652NDT3</accession>
<dbReference type="GO" id="GO:0003735">
    <property type="term" value="F:structural constituent of ribosome"/>
    <property type="evidence" value="ECO:0007669"/>
    <property type="project" value="TreeGrafter"/>
</dbReference>
<evidence type="ECO:0000313" key="3">
    <source>
        <dbReference type="Proteomes" id="UP000442244"/>
    </source>
</evidence>
<dbReference type="Proteomes" id="UP000442244">
    <property type="component" value="Unassembled WGS sequence"/>
</dbReference>
<dbReference type="GO" id="GO:0003729">
    <property type="term" value="F:mRNA binding"/>
    <property type="evidence" value="ECO:0007669"/>
    <property type="project" value="TreeGrafter"/>
</dbReference>
<dbReference type="PANTHER" id="PTHR10724">
    <property type="entry name" value="30S RIBOSOMAL PROTEIN S1"/>
    <property type="match status" value="1"/>
</dbReference>
<reference evidence="2 3" key="1">
    <citation type="submission" date="2019-01" db="EMBL/GenBank/DDBJ databases">
        <title>Leuconostoc litchii sp. nov., a novel lactic acid bacterium isolated from lychee.</title>
        <authorList>
            <person name="Wang L.-T."/>
        </authorList>
    </citation>
    <scope>NUCLEOTIDE SEQUENCE [LARGE SCALE GENOMIC DNA]</scope>
    <source>
        <strain evidence="2 3">MB7</strain>
    </source>
</reference>
<comment type="caution">
    <text evidence="2">The sequence shown here is derived from an EMBL/GenBank/DDBJ whole genome shotgun (WGS) entry which is preliminary data.</text>
</comment>
<dbReference type="Pfam" id="PF00575">
    <property type="entry name" value="S1"/>
    <property type="match status" value="1"/>
</dbReference>